<accession>A0A975RB14</accession>
<dbReference type="InterPro" id="IPR012349">
    <property type="entry name" value="Split_barrel_FMN-bd"/>
</dbReference>
<dbReference type="PIRSF" id="PIRSF010372">
    <property type="entry name" value="PaiB"/>
    <property type="match status" value="1"/>
</dbReference>
<organism evidence="1 2">
    <name type="scientific">Methylomonas paludis</name>
    <dbReference type="NCBI Taxonomy" id="1173101"/>
    <lineage>
        <taxon>Bacteria</taxon>
        <taxon>Pseudomonadati</taxon>
        <taxon>Pseudomonadota</taxon>
        <taxon>Gammaproteobacteria</taxon>
        <taxon>Methylococcales</taxon>
        <taxon>Methylococcaceae</taxon>
        <taxon>Methylomonas</taxon>
    </lineage>
</organism>
<dbReference type="PANTHER" id="PTHR35802">
    <property type="entry name" value="PROTEASE SYNTHASE AND SPORULATION PROTEIN PAI 2"/>
    <property type="match status" value="1"/>
</dbReference>
<gene>
    <name evidence="1" type="ORF">KEF85_04890</name>
</gene>
<sequence length="222" mass="24611">MYIPSQFDQPNVEVMHELMRNRPLATLVTVGSDGINANHIPLHLLASALPYGVLRGHVARSNPVWRDFAADKQVLAIFHGPEAYISPSWYITKHETGRVVPTWNYTVVHAYGSLRIVDDAAWIRTQLEALTNHNEAALSKPWAVSDAPNDFTEKLIEAIVGIEITITKLSGKWKVSQNQPLPNRISVAQALNTIEQGKSAEMAVLVNSRIDKQQDNDGTSLS</sequence>
<dbReference type="AlphaFoldDB" id="A0A975RB14"/>
<dbReference type="InterPro" id="IPR007396">
    <property type="entry name" value="TR_PAI2-type"/>
</dbReference>
<dbReference type="PANTHER" id="PTHR35802:SF1">
    <property type="entry name" value="PROTEASE SYNTHASE AND SPORULATION PROTEIN PAI 2"/>
    <property type="match status" value="1"/>
</dbReference>
<name>A0A975RB14_9GAMM</name>
<reference evidence="1" key="1">
    <citation type="submission" date="2021-04" db="EMBL/GenBank/DDBJ databases">
        <title>Draft genome sequence data of methanotrophic Methylovulum sp. strain S1L and Methylomonas sp. strain S2AM isolated from boreal lake water columns.</title>
        <authorList>
            <person name="Rissanen A.J."/>
            <person name="Mangayil R."/>
            <person name="Svenning M.M."/>
            <person name="Khanongnuch R."/>
        </authorList>
    </citation>
    <scope>NUCLEOTIDE SEQUENCE</scope>
    <source>
        <strain evidence="1">S2AM</strain>
    </source>
</reference>
<dbReference type="Proteomes" id="UP000676649">
    <property type="component" value="Chromosome"/>
</dbReference>
<evidence type="ECO:0000313" key="1">
    <source>
        <dbReference type="EMBL" id="QWF71811.1"/>
    </source>
</evidence>
<dbReference type="KEGG" id="mpad:KEF85_04890"/>
<evidence type="ECO:0000313" key="2">
    <source>
        <dbReference type="Proteomes" id="UP000676649"/>
    </source>
</evidence>
<protein>
    <submittedName>
        <fullName evidence="1">FMN-binding negative transcriptional regulator</fullName>
    </submittedName>
</protein>
<dbReference type="RefSeq" id="WP_215583591.1">
    <property type="nucleotide sequence ID" value="NZ_CP073754.1"/>
</dbReference>
<dbReference type="Pfam" id="PF04299">
    <property type="entry name" value="FMN_bind_2"/>
    <property type="match status" value="1"/>
</dbReference>
<dbReference type="SUPFAM" id="SSF50475">
    <property type="entry name" value="FMN-binding split barrel"/>
    <property type="match status" value="1"/>
</dbReference>
<dbReference type="Gene3D" id="2.30.110.10">
    <property type="entry name" value="Electron Transport, Fmn-binding Protein, Chain A"/>
    <property type="match status" value="1"/>
</dbReference>
<keyword evidence="2" id="KW-1185">Reference proteome</keyword>
<dbReference type="EMBL" id="CP073754">
    <property type="protein sequence ID" value="QWF71811.1"/>
    <property type="molecule type" value="Genomic_DNA"/>
</dbReference>
<proteinExistence type="predicted"/>